<name>A0A810L1T7_9ACTN</name>
<evidence type="ECO:0000256" key="1">
    <source>
        <dbReference type="SAM" id="Phobius"/>
    </source>
</evidence>
<organism evidence="2 3">
    <name type="scientific">Actinocatenispora sera</name>
    <dbReference type="NCBI Taxonomy" id="390989"/>
    <lineage>
        <taxon>Bacteria</taxon>
        <taxon>Bacillati</taxon>
        <taxon>Actinomycetota</taxon>
        <taxon>Actinomycetes</taxon>
        <taxon>Micromonosporales</taxon>
        <taxon>Micromonosporaceae</taxon>
        <taxon>Actinocatenispora</taxon>
    </lineage>
</organism>
<dbReference type="NCBIfam" id="NF038083">
    <property type="entry name" value="CU044_5270_fam"/>
    <property type="match status" value="1"/>
</dbReference>
<keyword evidence="1" id="KW-1133">Transmembrane helix</keyword>
<accession>A0A810L1T7</accession>
<evidence type="ECO:0008006" key="4">
    <source>
        <dbReference type="Google" id="ProtNLM"/>
    </source>
</evidence>
<keyword evidence="3" id="KW-1185">Reference proteome</keyword>
<reference evidence="2" key="1">
    <citation type="submission" date="2020-08" db="EMBL/GenBank/DDBJ databases">
        <title>Whole genome shotgun sequence of Actinocatenispora sera NBRC 101916.</title>
        <authorList>
            <person name="Komaki H."/>
            <person name="Tamura T."/>
        </authorList>
    </citation>
    <scope>NUCLEOTIDE SEQUENCE</scope>
    <source>
        <strain evidence="2">NBRC 101916</strain>
    </source>
</reference>
<keyword evidence="1" id="KW-0472">Membrane</keyword>
<dbReference type="RefSeq" id="WP_030448265.1">
    <property type="nucleotide sequence ID" value="NZ_AP023354.1"/>
</dbReference>
<feature type="transmembrane region" description="Helical" evidence="1">
    <location>
        <begin position="71"/>
        <end position="94"/>
    </location>
</feature>
<dbReference type="OrthoDB" id="3612087at2"/>
<sequence>MTDHRTEPARPLWTDEDLDRALDALHTDEAGQLGTARATLDDALAHQGVPMLTASRGHDAPPPRPARTRRWAYGAVAAGVAVVAAAAVAFTGPFGAHSPQHKHKAAPAKTTVATVPGGDAMRAAAAKVRTFKPVQPGPGQYLYVKEISSDLYTTADTTWSLSYRRKTQLETWIPYDQAGTWTQHFTRIGKDQWVVGDKKTIAKHGKFAKGGFGEPPAWATATCGDFHHAEQGGTQSCLDNEVKKEPNKFLIARKVPNDPRKFLAWAADGDSVRGADIEQRVLHNATMLLRSGVVSADLESTIYQALAMLPDLKVTERVANLAGKRGIALGIDAYGDRQELILDPKTGQYLGTRIVSLTADDTGVPAGTIRNYSAVQFAVVDKPRERP</sequence>
<dbReference type="Proteomes" id="UP000680750">
    <property type="component" value="Chromosome"/>
</dbReference>
<evidence type="ECO:0000313" key="3">
    <source>
        <dbReference type="Proteomes" id="UP000680750"/>
    </source>
</evidence>
<evidence type="ECO:0000313" key="2">
    <source>
        <dbReference type="EMBL" id="BCJ29373.1"/>
    </source>
</evidence>
<dbReference type="InterPro" id="IPR047789">
    <property type="entry name" value="CU044_5270-like"/>
</dbReference>
<gene>
    <name evidence="2" type="ORF">Asera_34810</name>
</gene>
<protein>
    <recommendedName>
        <fullName evidence="4">CU044_5270 family protein</fullName>
    </recommendedName>
</protein>
<dbReference type="KEGG" id="aser:Asera_34810"/>
<dbReference type="EMBL" id="AP023354">
    <property type="protein sequence ID" value="BCJ29373.1"/>
    <property type="molecule type" value="Genomic_DNA"/>
</dbReference>
<dbReference type="AlphaFoldDB" id="A0A810L1T7"/>
<proteinExistence type="predicted"/>
<keyword evidence="1" id="KW-0812">Transmembrane</keyword>